<reference evidence="2 3" key="1">
    <citation type="submission" date="2019-12" db="EMBL/GenBank/DDBJ databases">
        <title>Chromosome-level assembly of the Caenorhabditis remanei genome.</title>
        <authorList>
            <person name="Teterina A.A."/>
            <person name="Willis J.H."/>
            <person name="Phillips P.C."/>
        </authorList>
    </citation>
    <scope>NUCLEOTIDE SEQUENCE [LARGE SCALE GENOMIC DNA]</scope>
    <source>
        <strain evidence="2 3">PX506</strain>
        <tissue evidence="2">Whole organism</tissue>
    </source>
</reference>
<dbReference type="EMBL" id="WUAV01000002">
    <property type="protein sequence ID" value="KAF1765989.1"/>
    <property type="molecule type" value="Genomic_DNA"/>
</dbReference>
<dbReference type="Gene3D" id="3.40.630.90">
    <property type="match status" value="1"/>
</dbReference>
<evidence type="ECO:0000313" key="2">
    <source>
        <dbReference type="EMBL" id="KAF1765989.1"/>
    </source>
</evidence>
<proteinExistence type="predicted"/>
<organism evidence="2 3">
    <name type="scientific">Caenorhabditis remanei</name>
    <name type="common">Caenorhabditis vulgaris</name>
    <dbReference type="NCBI Taxonomy" id="31234"/>
    <lineage>
        <taxon>Eukaryota</taxon>
        <taxon>Metazoa</taxon>
        <taxon>Ecdysozoa</taxon>
        <taxon>Nematoda</taxon>
        <taxon>Chromadorea</taxon>
        <taxon>Rhabditida</taxon>
        <taxon>Rhabditina</taxon>
        <taxon>Rhabditomorpha</taxon>
        <taxon>Rhabditoidea</taxon>
        <taxon>Rhabditidae</taxon>
        <taxon>Peloderinae</taxon>
        <taxon>Caenorhabditis</taxon>
    </lineage>
</organism>
<dbReference type="PANTHER" id="PTHR21471">
    <property type="entry name" value="GNAT FAMILY ACETYLTRANSFERASE-RELATED"/>
    <property type="match status" value="1"/>
</dbReference>
<dbReference type="Pfam" id="PF06852">
    <property type="entry name" value="DUF1248"/>
    <property type="match status" value="1"/>
</dbReference>
<dbReference type="AlphaFoldDB" id="A0A6A5HFJ3"/>
<accession>A0A6A5HFJ3</accession>
<gene>
    <name evidence="2" type="ORF">GCK72_005943</name>
</gene>
<dbReference type="PANTHER" id="PTHR21471:SF5">
    <property type="entry name" value="DUF1248 DOMAIN-CONTAINING PROTEIN"/>
    <property type="match status" value="1"/>
</dbReference>
<feature type="domain" description="DUF1248" evidence="1">
    <location>
        <begin position="23"/>
        <end position="203"/>
    </location>
</feature>
<comment type="caution">
    <text evidence="2">The sequence shown here is derived from an EMBL/GenBank/DDBJ whole genome shotgun (WGS) entry which is preliminary data.</text>
</comment>
<dbReference type="CTD" id="9820949"/>
<dbReference type="GeneID" id="9820949"/>
<dbReference type="KEGG" id="crq:GCK72_005943"/>
<sequence length="335" mass="38763">MITFSRHFSRSALCGKQIRISHKNIDVVKKIGDREYDVIWKTINLNSSDIKKTDLKKFKEDFGEDFHQTLTFVKNTDRLIAKNSHIVYRPLNKNQGQENLVFRGKLWISPDVHGKEIMDVMTRQSYDVGFSIGNNSMGLATNKTIPHYKDTMGGSTDFVQKYYVSHYDFGDLCIPKNLNSDGIIIKNARDVPDQDILNYDAKIFNYDRSKYVLGQLREDFGRVAYNENGDVIGFGAISTYPSGECAIIPMYANETRIARTILKDILEEITLDSEKYWRLKLYSHDHFPESYGWIRPFVKTMTHRTEVYSLISDHKEQGMDFSKVFSTFHPSNCPI</sequence>
<protein>
    <recommendedName>
        <fullName evidence="1">DUF1248 domain-containing protein</fullName>
    </recommendedName>
</protein>
<dbReference type="InterPro" id="IPR009658">
    <property type="entry name" value="DUF1248"/>
</dbReference>
<dbReference type="Proteomes" id="UP000483820">
    <property type="component" value="Chromosome II"/>
</dbReference>
<dbReference type="RefSeq" id="XP_003109069.2">
    <property type="nucleotide sequence ID" value="XM_003109021.2"/>
</dbReference>
<evidence type="ECO:0000313" key="3">
    <source>
        <dbReference type="Proteomes" id="UP000483820"/>
    </source>
</evidence>
<name>A0A6A5HFJ3_CAERE</name>
<evidence type="ECO:0000259" key="1">
    <source>
        <dbReference type="Pfam" id="PF06852"/>
    </source>
</evidence>